<keyword evidence="1" id="KW-0472">Membrane</keyword>
<sequence>MQTLNNLDNIIRQLQTHAAAIGITLGGLMIGIYAMLIMLSHDSSAMANRNRWEHLQKVLICAGIIAGTGAFMQFAQGLGKML</sequence>
<evidence type="ECO:0000313" key="3">
    <source>
        <dbReference type="Proteomes" id="UP000597444"/>
    </source>
</evidence>
<accession>A0A8J3IZC7</accession>
<keyword evidence="1" id="KW-1133">Transmembrane helix</keyword>
<keyword evidence="3" id="KW-1185">Reference proteome</keyword>
<protein>
    <submittedName>
        <fullName evidence="2">Uncharacterized protein</fullName>
    </submittedName>
</protein>
<reference evidence="2" key="1">
    <citation type="submission" date="2020-10" db="EMBL/GenBank/DDBJ databases">
        <title>Taxonomic study of unclassified bacteria belonging to the class Ktedonobacteria.</title>
        <authorList>
            <person name="Yabe S."/>
            <person name="Wang C.M."/>
            <person name="Zheng Y."/>
            <person name="Sakai Y."/>
            <person name="Cavaletti L."/>
            <person name="Monciardini P."/>
            <person name="Donadio S."/>
        </authorList>
    </citation>
    <scope>NUCLEOTIDE SEQUENCE</scope>
    <source>
        <strain evidence="2">ID150040</strain>
    </source>
</reference>
<gene>
    <name evidence="2" type="ORF">KSF_108070</name>
</gene>
<comment type="caution">
    <text evidence="2">The sequence shown here is derived from an EMBL/GenBank/DDBJ whole genome shotgun (WGS) entry which is preliminary data.</text>
</comment>
<dbReference type="AlphaFoldDB" id="A0A8J3IZC7"/>
<dbReference type="Proteomes" id="UP000597444">
    <property type="component" value="Unassembled WGS sequence"/>
</dbReference>
<organism evidence="2 3">
    <name type="scientific">Reticulibacter mediterranei</name>
    <dbReference type="NCBI Taxonomy" id="2778369"/>
    <lineage>
        <taxon>Bacteria</taxon>
        <taxon>Bacillati</taxon>
        <taxon>Chloroflexota</taxon>
        <taxon>Ktedonobacteria</taxon>
        <taxon>Ktedonobacterales</taxon>
        <taxon>Reticulibacteraceae</taxon>
        <taxon>Reticulibacter</taxon>
    </lineage>
</organism>
<name>A0A8J3IZC7_9CHLR</name>
<feature type="transmembrane region" description="Helical" evidence="1">
    <location>
        <begin position="59"/>
        <end position="79"/>
    </location>
</feature>
<dbReference type="EMBL" id="BNJK01000003">
    <property type="protein sequence ID" value="GHP00760.1"/>
    <property type="molecule type" value="Genomic_DNA"/>
</dbReference>
<keyword evidence="1" id="KW-0812">Transmembrane</keyword>
<feature type="transmembrane region" description="Helical" evidence="1">
    <location>
        <begin position="20"/>
        <end position="39"/>
    </location>
</feature>
<evidence type="ECO:0000256" key="1">
    <source>
        <dbReference type="SAM" id="Phobius"/>
    </source>
</evidence>
<dbReference type="RefSeq" id="WP_220211346.1">
    <property type="nucleotide sequence ID" value="NZ_BNJK01000003.1"/>
</dbReference>
<evidence type="ECO:0000313" key="2">
    <source>
        <dbReference type="EMBL" id="GHP00760.1"/>
    </source>
</evidence>
<proteinExistence type="predicted"/>